<dbReference type="Pfam" id="PF00023">
    <property type="entry name" value="Ank"/>
    <property type="match status" value="1"/>
</dbReference>
<dbReference type="PANTHER" id="PTHR24186">
    <property type="entry name" value="PROTEIN PHOSPHATASE 1 REGULATORY SUBUNIT"/>
    <property type="match status" value="1"/>
</dbReference>
<sequence length="528" mass="60458">MPRDIFDAAMKGDNDVLIRRLGLQTKEQTEIQEDGDSDHESTKDLPFGPEIMPLTQRTSPFATKSNVTVRSELQSATRSGDTVLHLLVTKMHNELALKVFERDPSLLKMQNKMLETPLHRAAKVGNQEVIQMLIRTKPSVVKDALQETNEKGDTAMHVAVRYNCAYICCNLMQLDSEVAYNINKEMFSPFHIAIHEKHDFLVEQMLCVDPILACTQLTDEMFPVHLAARKNNWNMVLYFMKHFPDYAELVDYRGRNLFHFVAEEADGDDFFEVLSGEYEDMTTRMNNATDYEGNTPLHIAAMKGHRWTMHSIWRAMTNCVAETVNNRGLTPCKIFYKHLEENLSNEDYMRIIRSRIRAYERWHNGEKFTEEWFSYVMAQQQQPPSLENKWERTQVTITTTVLIITVTFAAAFTIPGGYNQDHGTPVLGRRYMFWAFILANALAFIQGFLSLFALLLNTIPDIAIDTFKFATVTFLVAASSMVVAFGLGLYVTLAPVCLPIAIILLVITLFIGFCPAWLFFWIMGDIFC</sequence>
<evidence type="ECO:0000256" key="6">
    <source>
        <dbReference type="ARBA" id="ARBA00023136"/>
    </source>
</evidence>
<dbReference type="Pfam" id="PF12796">
    <property type="entry name" value="Ank_2"/>
    <property type="match status" value="1"/>
</dbReference>
<feature type="transmembrane region" description="Helical" evidence="8">
    <location>
        <begin position="498"/>
        <end position="522"/>
    </location>
</feature>
<evidence type="ECO:0000256" key="1">
    <source>
        <dbReference type="ARBA" id="ARBA00004141"/>
    </source>
</evidence>
<evidence type="ECO:0000259" key="9">
    <source>
        <dbReference type="Pfam" id="PF13962"/>
    </source>
</evidence>
<protein>
    <submittedName>
        <fullName evidence="10">Ankyrin repeat-containing protein</fullName>
    </submittedName>
</protein>
<evidence type="ECO:0000256" key="7">
    <source>
        <dbReference type="PROSITE-ProRule" id="PRU00023"/>
    </source>
</evidence>
<keyword evidence="3" id="KW-0677">Repeat</keyword>
<accession>A0A833RXU8</accession>
<feature type="domain" description="PGG" evidence="9">
    <location>
        <begin position="389"/>
        <end position="491"/>
    </location>
</feature>
<reference evidence="10" key="1">
    <citation type="submission" date="2020-01" db="EMBL/GenBank/DDBJ databases">
        <title>Genome sequence of Kobresia littledalei, the first chromosome-level genome in the family Cyperaceae.</title>
        <authorList>
            <person name="Qu G."/>
        </authorList>
    </citation>
    <scope>NUCLEOTIDE SEQUENCE</scope>
    <source>
        <strain evidence="10">C.B.Clarke</strain>
        <tissue evidence="10">Leaf</tissue>
    </source>
</reference>
<gene>
    <name evidence="10" type="ORF">FCM35_KLT09393</name>
</gene>
<keyword evidence="2 8" id="KW-0812">Transmembrane</keyword>
<feature type="transmembrane region" description="Helical" evidence="8">
    <location>
        <begin position="434"/>
        <end position="457"/>
    </location>
</feature>
<dbReference type="InterPro" id="IPR036770">
    <property type="entry name" value="Ankyrin_rpt-contain_sf"/>
</dbReference>
<dbReference type="SUPFAM" id="SSF48403">
    <property type="entry name" value="Ankyrin repeat"/>
    <property type="match status" value="1"/>
</dbReference>
<feature type="transmembrane region" description="Helical" evidence="8">
    <location>
        <begin position="395"/>
        <end position="414"/>
    </location>
</feature>
<dbReference type="PROSITE" id="PS50297">
    <property type="entry name" value="ANK_REP_REGION"/>
    <property type="match status" value="1"/>
</dbReference>
<dbReference type="EMBL" id="SWLB01000002">
    <property type="protein sequence ID" value="KAF3340549.1"/>
    <property type="molecule type" value="Genomic_DNA"/>
</dbReference>
<dbReference type="Gene3D" id="1.25.40.20">
    <property type="entry name" value="Ankyrin repeat-containing domain"/>
    <property type="match status" value="1"/>
</dbReference>
<evidence type="ECO:0000256" key="8">
    <source>
        <dbReference type="SAM" id="Phobius"/>
    </source>
</evidence>
<feature type="repeat" description="ANK" evidence="7">
    <location>
        <begin position="113"/>
        <end position="135"/>
    </location>
</feature>
<feature type="transmembrane region" description="Helical" evidence="8">
    <location>
        <begin position="469"/>
        <end position="492"/>
    </location>
</feature>
<organism evidence="10 11">
    <name type="scientific">Carex littledalei</name>
    <dbReference type="NCBI Taxonomy" id="544730"/>
    <lineage>
        <taxon>Eukaryota</taxon>
        <taxon>Viridiplantae</taxon>
        <taxon>Streptophyta</taxon>
        <taxon>Embryophyta</taxon>
        <taxon>Tracheophyta</taxon>
        <taxon>Spermatophyta</taxon>
        <taxon>Magnoliopsida</taxon>
        <taxon>Liliopsida</taxon>
        <taxon>Poales</taxon>
        <taxon>Cyperaceae</taxon>
        <taxon>Cyperoideae</taxon>
        <taxon>Cariceae</taxon>
        <taxon>Carex</taxon>
        <taxon>Carex subgen. Euthyceras</taxon>
    </lineage>
</organism>
<comment type="caution">
    <text evidence="10">The sequence shown here is derived from an EMBL/GenBank/DDBJ whole genome shotgun (WGS) entry which is preliminary data.</text>
</comment>
<comment type="subcellular location">
    <subcellularLocation>
        <location evidence="1">Membrane</location>
        <topology evidence="1">Multi-pass membrane protein</topology>
    </subcellularLocation>
</comment>
<evidence type="ECO:0000256" key="5">
    <source>
        <dbReference type="ARBA" id="ARBA00023043"/>
    </source>
</evidence>
<keyword evidence="4 8" id="KW-1133">Transmembrane helix</keyword>
<proteinExistence type="predicted"/>
<dbReference type="OrthoDB" id="674805at2759"/>
<dbReference type="Pfam" id="PF13962">
    <property type="entry name" value="PGG"/>
    <property type="match status" value="1"/>
</dbReference>
<dbReference type="InterPro" id="IPR026961">
    <property type="entry name" value="PGG_dom"/>
</dbReference>
<dbReference type="GO" id="GO:0005886">
    <property type="term" value="C:plasma membrane"/>
    <property type="evidence" value="ECO:0007669"/>
    <property type="project" value="TreeGrafter"/>
</dbReference>
<keyword evidence="11" id="KW-1185">Reference proteome</keyword>
<name>A0A833RXU8_9POAL</name>
<keyword evidence="6 8" id="KW-0472">Membrane</keyword>
<dbReference type="SMART" id="SM00248">
    <property type="entry name" value="ANK"/>
    <property type="match status" value="6"/>
</dbReference>
<keyword evidence="5 7" id="KW-0040">ANK repeat</keyword>
<evidence type="ECO:0000313" key="10">
    <source>
        <dbReference type="EMBL" id="KAF3340549.1"/>
    </source>
</evidence>
<evidence type="ECO:0000313" key="11">
    <source>
        <dbReference type="Proteomes" id="UP000623129"/>
    </source>
</evidence>
<evidence type="ECO:0000256" key="2">
    <source>
        <dbReference type="ARBA" id="ARBA00022692"/>
    </source>
</evidence>
<dbReference type="PROSITE" id="PS50088">
    <property type="entry name" value="ANK_REPEAT"/>
    <property type="match status" value="1"/>
</dbReference>
<evidence type="ECO:0000256" key="4">
    <source>
        <dbReference type="ARBA" id="ARBA00022989"/>
    </source>
</evidence>
<dbReference type="Proteomes" id="UP000623129">
    <property type="component" value="Unassembled WGS sequence"/>
</dbReference>
<dbReference type="AlphaFoldDB" id="A0A833RXU8"/>
<evidence type="ECO:0000256" key="3">
    <source>
        <dbReference type="ARBA" id="ARBA00022737"/>
    </source>
</evidence>
<dbReference type="PANTHER" id="PTHR24186:SF50">
    <property type="entry name" value="ANKYRIN REPEAT-CONTAINING PROTEIN ITN1-LIKE ISOFORM X1"/>
    <property type="match status" value="1"/>
</dbReference>
<dbReference type="InterPro" id="IPR002110">
    <property type="entry name" value="Ankyrin_rpt"/>
</dbReference>